<dbReference type="Proteomes" id="UP000487258">
    <property type="component" value="Unassembled WGS sequence"/>
</dbReference>
<protein>
    <submittedName>
        <fullName evidence="1">ANR family transcriptional regulator</fullName>
    </submittedName>
</protein>
<dbReference type="RefSeq" id="WP_097334524.1">
    <property type="nucleotide sequence ID" value="NZ_NNWI01000059.1"/>
</dbReference>
<accession>A0A6L6ZT43</accession>
<dbReference type="NCBIfam" id="NF033650">
    <property type="entry name" value="ANR_neg_reg"/>
    <property type="match status" value="1"/>
</dbReference>
<sequence>MIDKKGLIFPSRYFSQALLAVSLEQRKQYQEAMEAWYLAMEYSAKPENIQWCRVRAERCKRMAFPG</sequence>
<organism evidence="1 2">
    <name type="scientific">Escherichia coli</name>
    <dbReference type="NCBI Taxonomy" id="562"/>
    <lineage>
        <taxon>Bacteria</taxon>
        <taxon>Pseudomonadati</taxon>
        <taxon>Pseudomonadota</taxon>
        <taxon>Gammaproteobacteria</taxon>
        <taxon>Enterobacterales</taxon>
        <taxon>Enterobacteriaceae</taxon>
        <taxon>Escherichia</taxon>
    </lineage>
</organism>
<evidence type="ECO:0000313" key="1">
    <source>
        <dbReference type="EMBL" id="MWL45347.1"/>
    </source>
</evidence>
<comment type="caution">
    <text evidence="1">The sequence shown here is derived from an EMBL/GenBank/DDBJ whole genome shotgun (WGS) entry which is preliminary data.</text>
</comment>
<evidence type="ECO:0000313" key="2">
    <source>
        <dbReference type="Proteomes" id="UP000487258"/>
    </source>
</evidence>
<proteinExistence type="predicted"/>
<name>A0A6L6ZT43_ECOLX</name>
<reference evidence="1 2" key="1">
    <citation type="submission" date="2019-12" db="EMBL/GenBank/DDBJ databases">
        <title>Enteriobacteria Tanzani isolates_10432.</title>
        <authorList>
            <person name="Subbiah M."/>
            <person name="Call D."/>
        </authorList>
    </citation>
    <scope>NUCLEOTIDE SEQUENCE [LARGE SCALE GENOMIC DNA]</scope>
    <source>
        <strain evidence="1 2">10432wF6</strain>
    </source>
</reference>
<dbReference type="EMBL" id="WTMY01000043">
    <property type="protein sequence ID" value="MWL45347.1"/>
    <property type="molecule type" value="Genomic_DNA"/>
</dbReference>
<dbReference type="InterPro" id="IPR047666">
    <property type="entry name" value="ANR_neg_reg"/>
</dbReference>
<gene>
    <name evidence="1" type="ORF">GQM04_07380</name>
</gene>
<dbReference type="AlphaFoldDB" id="A0A6L6ZT43"/>